<evidence type="ECO:0000256" key="1">
    <source>
        <dbReference type="SAM" id="SignalP"/>
    </source>
</evidence>
<proteinExistence type="predicted"/>
<gene>
    <name evidence="2" type="ORF">SAMN05660293_00965</name>
</gene>
<organism evidence="2 3">
    <name type="scientific">Dyadobacter psychrophilus</name>
    <dbReference type="NCBI Taxonomy" id="651661"/>
    <lineage>
        <taxon>Bacteria</taxon>
        <taxon>Pseudomonadati</taxon>
        <taxon>Bacteroidota</taxon>
        <taxon>Cytophagia</taxon>
        <taxon>Cytophagales</taxon>
        <taxon>Spirosomataceae</taxon>
        <taxon>Dyadobacter</taxon>
    </lineage>
</organism>
<accession>A0A1T5C6Z9</accession>
<dbReference type="OrthoDB" id="1122048at2"/>
<reference evidence="3" key="1">
    <citation type="submission" date="2017-02" db="EMBL/GenBank/DDBJ databases">
        <authorList>
            <person name="Varghese N."/>
            <person name="Submissions S."/>
        </authorList>
    </citation>
    <scope>NUCLEOTIDE SEQUENCE [LARGE SCALE GENOMIC DNA]</scope>
    <source>
        <strain evidence="3">DSM 22270</strain>
    </source>
</reference>
<dbReference type="AlphaFoldDB" id="A0A1T5C6Z9"/>
<protein>
    <recommendedName>
        <fullName evidence="4">Por secretion system C-terminal sorting domain-containing protein</fullName>
    </recommendedName>
</protein>
<dbReference type="EMBL" id="FUZA01000001">
    <property type="protein sequence ID" value="SKB55352.1"/>
    <property type="molecule type" value="Genomic_DNA"/>
</dbReference>
<sequence>MKKTILTIAVLVGVSAANLTIAADKNKENNASIELVSTSELKFKLTLDSVKERSSLVIKDFNGDIVYSTALPKSENYSKIFDLSNLADGNYSFIVNNGGETSAKPFVIATETKRLVTAVVK</sequence>
<dbReference type="Proteomes" id="UP000190897">
    <property type="component" value="Unassembled WGS sequence"/>
</dbReference>
<evidence type="ECO:0000313" key="3">
    <source>
        <dbReference type="Proteomes" id="UP000190897"/>
    </source>
</evidence>
<feature type="chain" id="PRO_5012029816" description="Por secretion system C-terminal sorting domain-containing protein" evidence="1">
    <location>
        <begin position="23"/>
        <end position="121"/>
    </location>
</feature>
<dbReference type="RefSeq" id="WP_082213485.1">
    <property type="nucleotide sequence ID" value="NZ_FUZA01000001.1"/>
</dbReference>
<evidence type="ECO:0000313" key="2">
    <source>
        <dbReference type="EMBL" id="SKB55352.1"/>
    </source>
</evidence>
<keyword evidence="3" id="KW-1185">Reference proteome</keyword>
<feature type="signal peptide" evidence="1">
    <location>
        <begin position="1"/>
        <end position="22"/>
    </location>
</feature>
<name>A0A1T5C6Z9_9BACT</name>
<evidence type="ECO:0008006" key="4">
    <source>
        <dbReference type="Google" id="ProtNLM"/>
    </source>
</evidence>
<keyword evidence="1" id="KW-0732">Signal</keyword>